<protein>
    <submittedName>
        <fullName evidence="1">Uncharacterized protein</fullName>
    </submittedName>
</protein>
<dbReference type="AlphaFoldDB" id="A0A7W7VE61"/>
<name>A0A7W7VE61_9PSEU</name>
<dbReference type="RefSeq" id="WP_184811069.1">
    <property type="nucleotide sequence ID" value="NZ_JACHJQ010000003.1"/>
</dbReference>
<comment type="caution">
    <text evidence="1">The sequence shown here is derived from an EMBL/GenBank/DDBJ whole genome shotgun (WGS) entry which is preliminary data.</text>
</comment>
<gene>
    <name evidence="1" type="ORF">FHR82_003148</name>
</gene>
<dbReference type="EMBL" id="JACHJQ010000003">
    <property type="protein sequence ID" value="MBB4906928.1"/>
    <property type="molecule type" value="Genomic_DNA"/>
</dbReference>
<accession>A0A7W7VE61</accession>
<evidence type="ECO:0000313" key="1">
    <source>
        <dbReference type="EMBL" id="MBB4906928.1"/>
    </source>
</evidence>
<organism evidence="1 2">
    <name type="scientific">Actinophytocola algeriensis</name>
    <dbReference type="NCBI Taxonomy" id="1768010"/>
    <lineage>
        <taxon>Bacteria</taxon>
        <taxon>Bacillati</taxon>
        <taxon>Actinomycetota</taxon>
        <taxon>Actinomycetes</taxon>
        <taxon>Pseudonocardiales</taxon>
        <taxon>Pseudonocardiaceae</taxon>
    </lineage>
</organism>
<sequence length="91" mass="10390">MTSIATLAELARLARPRLFAVYGLRHHPDAPPIIGWGMEFEGQDDVLFYLPEDSVTHHTVSAERVAQRFASLGEMHIDWFDEPSDRAEQLR</sequence>
<reference evidence="1 2" key="1">
    <citation type="submission" date="2020-08" db="EMBL/GenBank/DDBJ databases">
        <title>Genomic Encyclopedia of Type Strains, Phase III (KMG-III): the genomes of soil and plant-associated and newly described type strains.</title>
        <authorList>
            <person name="Whitman W."/>
        </authorList>
    </citation>
    <scope>NUCLEOTIDE SEQUENCE [LARGE SCALE GENOMIC DNA]</scope>
    <source>
        <strain evidence="1 2">CECT 8960</strain>
    </source>
</reference>
<dbReference type="Proteomes" id="UP000520767">
    <property type="component" value="Unassembled WGS sequence"/>
</dbReference>
<evidence type="ECO:0000313" key="2">
    <source>
        <dbReference type="Proteomes" id="UP000520767"/>
    </source>
</evidence>
<proteinExistence type="predicted"/>
<keyword evidence="2" id="KW-1185">Reference proteome</keyword>